<keyword evidence="4" id="KW-1185">Reference proteome</keyword>
<evidence type="ECO:0000256" key="1">
    <source>
        <dbReference type="SAM" id="Coils"/>
    </source>
</evidence>
<accession>A0ABR1FHC2</accession>
<keyword evidence="1" id="KW-0175">Coiled coil</keyword>
<proteinExistence type="predicted"/>
<protein>
    <recommendedName>
        <fullName evidence="5">C2 domain-containing protein</fullName>
    </recommendedName>
</protein>
<evidence type="ECO:0000256" key="2">
    <source>
        <dbReference type="SAM" id="MobiDB-lite"/>
    </source>
</evidence>
<organism evidence="3 4">
    <name type="scientific">Aureococcus anophagefferens</name>
    <name type="common">Harmful bloom alga</name>
    <dbReference type="NCBI Taxonomy" id="44056"/>
    <lineage>
        <taxon>Eukaryota</taxon>
        <taxon>Sar</taxon>
        <taxon>Stramenopiles</taxon>
        <taxon>Ochrophyta</taxon>
        <taxon>Pelagophyceae</taxon>
        <taxon>Pelagomonadales</taxon>
        <taxon>Pelagomonadaceae</taxon>
        <taxon>Aureococcus</taxon>
    </lineage>
</organism>
<feature type="region of interest" description="Disordered" evidence="2">
    <location>
        <begin position="340"/>
        <end position="408"/>
    </location>
</feature>
<feature type="coiled-coil region" evidence="1">
    <location>
        <begin position="225"/>
        <end position="252"/>
    </location>
</feature>
<feature type="region of interest" description="Disordered" evidence="2">
    <location>
        <begin position="796"/>
        <end position="829"/>
    </location>
</feature>
<gene>
    <name evidence="3" type="ORF">SO694_0017305</name>
</gene>
<evidence type="ECO:0000313" key="4">
    <source>
        <dbReference type="Proteomes" id="UP001363151"/>
    </source>
</evidence>
<dbReference type="Proteomes" id="UP001363151">
    <property type="component" value="Unassembled WGS sequence"/>
</dbReference>
<evidence type="ECO:0008006" key="5">
    <source>
        <dbReference type="Google" id="ProtNLM"/>
    </source>
</evidence>
<reference evidence="3 4" key="1">
    <citation type="submission" date="2024-03" db="EMBL/GenBank/DDBJ databases">
        <title>Aureococcus anophagefferens CCMP1851 and Kratosvirus quantuckense: Draft genome of a second virus-susceptible host strain in the model system.</title>
        <authorList>
            <person name="Chase E."/>
            <person name="Truchon A.R."/>
            <person name="Schepens W."/>
            <person name="Wilhelm S.W."/>
        </authorList>
    </citation>
    <scope>NUCLEOTIDE SEQUENCE [LARGE SCALE GENOMIC DNA]</scope>
    <source>
        <strain evidence="3 4">CCMP1851</strain>
    </source>
</reference>
<comment type="caution">
    <text evidence="3">The sequence shown here is derived from an EMBL/GenBank/DDBJ whole genome shotgun (WGS) entry which is preliminary data.</text>
</comment>
<sequence length="1187" mass="132934">MVENGMNGHKKSSPTREVTVVVASVSGLKTALAGSDRRVFVRVRSAAESKWQRTACAPRSAAAWDEVFAVNHVHRGQLFVEVVEEGRKKASFSAVAPLEAQGRFQLPLAPGVALTCTVRRGSPLTSFAETEALIVALSGRLERADADRKRRFFAWVRTRRDTDAELRRERRARSEAEDALSSAVSARDGRSEERERLLRDQHEAAIAAATAIAASAIRYHEDLARETAAAHAAELRETVQALERKRADAVRELEETYAGVVRDRDEAYGKQVVLLRERRCEGHAAELAALRDGHDSALSAAAEMMELEKQRQCDAALADAARQRDRSFTEEKEALEAALRDGHGRDREALERQHGEHLEKLRSRTRELEEAAADAERRHADGLAEVERHHVSERRRELAARDDAHTDALESSEAALATRHRAAMDEQAESHRALYEAQATTHRAALDAQASSHQVAMETLASSPVFARRCLGRLGTIPRRSSHKAAFEKQVANHKQLMDDHAATHEETSRVRDSVRDDSYGKQLGQMRESHAVAVEAMRRGHDQRPVVTTFFPEQQLVGHDEALKTEKQMTVDAKDREHGAAVLHALRERDEAHAAERQALEDVIASRHAQELAARSASHEEELAAVARRHEDALQASHAEKDRAHDERLAAALGSMRDDHDAALGSMRDDHDAARAEYTNARARRVVGRWLHRLLSEGWNKWRTSVRVATVAEMREQHAREIAALRNAARAEDANARARRVVGRWLHRLLSEGWNKWRTSAREATHAAALAEAARLRDGQTASLREQHDAALAAAAEAPRWKGSARAREPRRAQRAEHAEAAARAAAFDDERSTLEEELVTTLVERHAKELEKRNAEHAILVANCERSARAELDCRRGCEEDLRVKHKEALADQAKKHAAALQERDNEYVTQLQALRETHAAAVSAMRENHAASLGSTREMARLEKDHEHRSLVTNALRERDDTHGAERRALEDALAADHARDLAARSAAHDAAFGTLAAQHDARLAEHAAQQALHLQQALEAARRERDLDNDEKLAVALRDRDEAHEIEKDELDLFLMCKSERELDARSSAYDRELASKDEQFRALEAELRADREHFASQLAELEARHTAEMEERMAELEESHFEAMNEAVCSVAADKDRERDISLSSRTQTLTERHREELELAAERHDATMASVALAELMLFYE</sequence>
<feature type="coiled-coil region" evidence="1">
    <location>
        <begin position="1089"/>
        <end position="1131"/>
    </location>
</feature>
<evidence type="ECO:0000313" key="3">
    <source>
        <dbReference type="EMBL" id="KAK7230749.1"/>
    </source>
</evidence>
<feature type="compositionally biased region" description="Basic and acidic residues" evidence="2">
    <location>
        <begin position="807"/>
        <end position="829"/>
    </location>
</feature>
<dbReference type="EMBL" id="JBBJCI010000424">
    <property type="protein sequence ID" value="KAK7230749.1"/>
    <property type="molecule type" value="Genomic_DNA"/>
</dbReference>
<name>A0ABR1FHC2_AURAN</name>